<dbReference type="PROSITE" id="PS00092">
    <property type="entry name" value="N6_MTASE"/>
    <property type="match status" value="1"/>
</dbReference>
<evidence type="ECO:0000256" key="1">
    <source>
        <dbReference type="ARBA" id="ARBA00022603"/>
    </source>
</evidence>
<keyword evidence="6" id="KW-1185">Reference proteome</keyword>
<dbReference type="Pfam" id="PF05175">
    <property type="entry name" value="MTS"/>
    <property type="match status" value="1"/>
</dbReference>
<keyword evidence="1 5" id="KW-0489">Methyltransferase</keyword>
<evidence type="ECO:0000313" key="5">
    <source>
        <dbReference type="EMBL" id="SFP01742.1"/>
    </source>
</evidence>
<dbReference type="GO" id="GO:0003676">
    <property type="term" value="F:nucleic acid binding"/>
    <property type="evidence" value="ECO:0007669"/>
    <property type="project" value="InterPro"/>
</dbReference>
<gene>
    <name evidence="5" type="ORF">SAMN02910344_00206</name>
</gene>
<dbReference type="CDD" id="cd02440">
    <property type="entry name" value="AdoMet_MTases"/>
    <property type="match status" value="1"/>
</dbReference>
<keyword evidence="3" id="KW-0949">S-adenosyl-L-methionine</keyword>
<sequence length="273" mass="30082">MAAKVFRFKSFSITREKAGMKLSTDAVLLGAWTADLLKDKKFSAILDIGTGTGILALIMAQNFTNAKVDAVDIDDGAIHDASLNFSASPYKDRLTLIKEDISTFGLENSYGNCRNDKRVYELIICNPPYFDFSAELADDSRKNARCNVSLSADALFSSIARLMADDGRACIIIPVEQEKSYLTVAQKCGLIAADRVMVRSKKDKEPYVILLGFVKSGKLPVLGNQDADETDNENHSVSVGEMNSIHECYLHEDDGSRSVFFSRITANLYLFST</sequence>
<dbReference type="InterPro" id="IPR002052">
    <property type="entry name" value="DNA_methylase_N6_adenine_CS"/>
</dbReference>
<dbReference type="OrthoDB" id="5383291at2"/>
<evidence type="ECO:0000313" key="6">
    <source>
        <dbReference type="Proteomes" id="UP000243745"/>
    </source>
</evidence>
<dbReference type="GO" id="GO:0032259">
    <property type="term" value="P:methylation"/>
    <property type="evidence" value="ECO:0007669"/>
    <property type="project" value="UniProtKB-KW"/>
</dbReference>
<dbReference type="PANTHER" id="PTHR47739:SF1">
    <property type="entry name" value="TRNA1(VAL) (ADENINE(37)-N6)-METHYLTRANSFERASE"/>
    <property type="match status" value="1"/>
</dbReference>
<evidence type="ECO:0000256" key="2">
    <source>
        <dbReference type="ARBA" id="ARBA00022679"/>
    </source>
</evidence>
<reference evidence="5 6" key="1">
    <citation type="submission" date="2016-10" db="EMBL/GenBank/DDBJ databases">
        <authorList>
            <person name="Varghese N."/>
            <person name="Submissions S."/>
        </authorList>
    </citation>
    <scope>NUCLEOTIDE SEQUENCE [LARGE SCALE GENOMIC DNA]</scope>
    <source>
        <strain evidence="5 6">DSM 1361</strain>
    </source>
</reference>
<dbReference type="InterPro" id="IPR007848">
    <property type="entry name" value="Small_mtfrase_dom"/>
</dbReference>
<proteinExistence type="predicted"/>
<dbReference type="InterPro" id="IPR029063">
    <property type="entry name" value="SAM-dependent_MTases_sf"/>
</dbReference>
<dbReference type="InterPro" id="IPR050210">
    <property type="entry name" value="tRNA_Adenine-N(6)_MTase"/>
</dbReference>
<protein>
    <submittedName>
        <fullName evidence="5">tRNA1Val (Adenine37-N6)-methyltransferase</fullName>
    </submittedName>
</protein>
<evidence type="ECO:0000256" key="3">
    <source>
        <dbReference type="ARBA" id="ARBA00022691"/>
    </source>
</evidence>
<dbReference type="SUPFAM" id="SSF53335">
    <property type="entry name" value="S-adenosyl-L-methionine-dependent methyltransferases"/>
    <property type="match status" value="1"/>
</dbReference>
<accession>A0A662ZG31</accession>
<dbReference type="GO" id="GO:0008170">
    <property type="term" value="F:N-methyltransferase activity"/>
    <property type="evidence" value="ECO:0007669"/>
    <property type="project" value="UniProtKB-ARBA"/>
</dbReference>
<dbReference type="Gene3D" id="3.40.50.150">
    <property type="entry name" value="Vaccinia Virus protein VP39"/>
    <property type="match status" value="1"/>
</dbReference>
<keyword evidence="2 5" id="KW-0808">Transferase</keyword>
<evidence type="ECO:0000259" key="4">
    <source>
        <dbReference type="Pfam" id="PF05175"/>
    </source>
</evidence>
<name>A0A662ZG31_9GAMM</name>
<dbReference type="AlphaFoldDB" id="A0A662ZG31"/>
<dbReference type="EMBL" id="FOXF01000002">
    <property type="protein sequence ID" value="SFP01742.1"/>
    <property type="molecule type" value="Genomic_DNA"/>
</dbReference>
<feature type="domain" description="Methyltransferase small" evidence="4">
    <location>
        <begin position="37"/>
        <end position="130"/>
    </location>
</feature>
<dbReference type="RefSeq" id="WP_093140098.1">
    <property type="nucleotide sequence ID" value="NZ_FOXF01000002.1"/>
</dbReference>
<dbReference type="PANTHER" id="PTHR47739">
    <property type="entry name" value="TRNA1(VAL) (ADENINE(37)-N6)-METHYLTRANSFERASE"/>
    <property type="match status" value="1"/>
</dbReference>
<organism evidence="5 6">
    <name type="scientific">Ruminobacter amylophilus</name>
    <dbReference type="NCBI Taxonomy" id="867"/>
    <lineage>
        <taxon>Bacteria</taxon>
        <taxon>Pseudomonadati</taxon>
        <taxon>Pseudomonadota</taxon>
        <taxon>Gammaproteobacteria</taxon>
        <taxon>Aeromonadales</taxon>
        <taxon>Succinivibrionaceae</taxon>
        <taxon>Ruminobacter</taxon>
    </lineage>
</organism>
<dbReference type="Proteomes" id="UP000243745">
    <property type="component" value="Unassembled WGS sequence"/>
</dbReference>
<dbReference type="GO" id="GO:0008757">
    <property type="term" value="F:S-adenosylmethionine-dependent methyltransferase activity"/>
    <property type="evidence" value="ECO:0007669"/>
    <property type="project" value="UniProtKB-ARBA"/>
</dbReference>